<organism evidence="15 16">
    <name type="scientific">Clostridium argentinense CDC 2741</name>
    <dbReference type="NCBI Taxonomy" id="1418104"/>
    <lineage>
        <taxon>Bacteria</taxon>
        <taxon>Bacillati</taxon>
        <taxon>Bacillota</taxon>
        <taxon>Clostridia</taxon>
        <taxon>Eubacteriales</taxon>
        <taxon>Clostridiaceae</taxon>
        <taxon>Clostridium</taxon>
    </lineage>
</organism>
<keyword evidence="8 13" id="KW-0406">Ion transport</keyword>
<comment type="caution">
    <text evidence="15">The sequence shown here is derived from an EMBL/GenBank/DDBJ whole genome shotgun (WGS) entry which is preliminary data.</text>
</comment>
<evidence type="ECO:0000256" key="1">
    <source>
        <dbReference type="ARBA" id="ARBA00004141"/>
    </source>
</evidence>
<dbReference type="GO" id="GO:0033177">
    <property type="term" value="C:proton-transporting two-sector ATPase complex, proton-transporting domain"/>
    <property type="evidence" value="ECO:0007669"/>
    <property type="project" value="InterPro"/>
</dbReference>
<dbReference type="CDD" id="cd18184">
    <property type="entry name" value="ATP-synt_Fo_c_NaATPase"/>
    <property type="match status" value="1"/>
</dbReference>
<evidence type="ECO:0000256" key="10">
    <source>
        <dbReference type="ARBA" id="ARBA00023136"/>
    </source>
</evidence>
<comment type="similarity">
    <text evidence="2 13">Belongs to the ATPase C chain family.</text>
</comment>
<dbReference type="InterPro" id="IPR002379">
    <property type="entry name" value="ATPase_proteolipid_c-like_dom"/>
</dbReference>
<evidence type="ECO:0000313" key="15">
    <source>
        <dbReference type="EMBL" id="KIE45463.1"/>
    </source>
</evidence>
<gene>
    <name evidence="13 15" type="primary">atpE</name>
    <name evidence="15" type="ORF">U732_2643</name>
</gene>
<dbReference type="Pfam" id="PF00137">
    <property type="entry name" value="ATP-synt_C"/>
    <property type="match status" value="1"/>
</dbReference>
<dbReference type="AlphaFoldDB" id="A0A0C1U1V1"/>
<evidence type="ECO:0000256" key="3">
    <source>
        <dbReference type="ARBA" id="ARBA00022448"/>
    </source>
</evidence>
<evidence type="ECO:0000256" key="4">
    <source>
        <dbReference type="ARBA" id="ARBA00022547"/>
    </source>
</evidence>
<keyword evidence="6 13" id="KW-0375">Hydrogen ion transport</keyword>
<evidence type="ECO:0000259" key="14">
    <source>
        <dbReference type="Pfam" id="PF00137"/>
    </source>
</evidence>
<name>A0A0C1U1V1_9CLOT</name>
<protein>
    <recommendedName>
        <fullName evidence="13">ATP synthase subunit c</fullName>
    </recommendedName>
    <alternativeName>
        <fullName evidence="13">ATP synthase F(0) sector subunit c</fullName>
    </alternativeName>
    <alternativeName>
        <fullName evidence="13">F-type ATPase subunit c</fullName>
        <shortName evidence="13">F-ATPase subunit c</shortName>
    </alternativeName>
    <alternativeName>
        <fullName evidence="13">Lipid-binding protein</fullName>
    </alternativeName>
</protein>
<evidence type="ECO:0000256" key="12">
    <source>
        <dbReference type="ARBA" id="ARBA00025198"/>
    </source>
</evidence>
<evidence type="ECO:0000256" key="5">
    <source>
        <dbReference type="ARBA" id="ARBA00022692"/>
    </source>
</evidence>
<comment type="subcellular location">
    <subcellularLocation>
        <location evidence="13">Cell membrane</location>
        <topology evidence="13">Multi-pass membrane protein</topology>
    </subcellularLocation>
    <subcellularLocation>
        <location evidence="1">Membrane</location>
        <topology evidence="1">Multi-pass membrane protein</topology>
    </subcellularLocation>
</comment>
<feature type="transmembrane region" description="Helical" evidence="13">
    <location>
        <begin position="52"/>
        <end position="82"/>
    </location>
</feature>
<dbReference type="PRINTS" id="PR00124">
    <property type="entry name" value="ATPASEC"/>
</dbReference>
<evidence type="ECO:0000256" key="9">
    <source>
        <dbReference type="ARBA" id="ARBA00023121"/>
    </source>
</evidence>
<feature type="domain" description="V-ATPase proteolipid subunit C-like" evidence="14">
    <location>
        <begin position="15"/>
        <end position="77"/>
    </location>
</feature>
<evidence type="ECO:0000256" key="11">
    <source>
        <dbReference type="ARBA" id="ARBA00023310"/>
    </source>
</evidence>
<keyword evidence="11 13" id="KW-0066">ATP synthesis</keyword>
<keyword evidence="13" id="KW-1003">Cell membrane</keyword>
<dbReference type="GO" id="GO:0045259">
    <property type="term" value="C:proton-transporting ATP synthase complex"/>
    <property type="evidence" value="ECO:0007669"/>
    <property type="project" value="UniProtKB-KW"/>
</dbReference>
<keyword evidence="7 13" id="KW-1133">Transmembrane helix</keyword>
<dbReference type="InterPro" id="IPR038662">
    <property type="entry name" value="ATP_synth_F0_csu_sf"/>
</dbReference>
<sequence length="84" mass="8098">MNIDSGAFIAGMSAVGAGIAALSVIGGGIGTGNATAKAVESIAKQPDASGKIMNALIIGGAFSEVTAIYGFLIGLLLVLFGVKG</sequence>
<dbReference type="InterPro" id="IPR000454">
    <property type="entry name" value="ATP_synth_F0_csu"/>
</dbReference>
<evidence type="ECO:0000256" key="8">
    <source>
        <dbReference type="ARBA" id="ARBA00023065"/>
    </source>
</evidence>
<keyword evidence="9 13" id="KW-0446">Lipid-binding</keyword>
<evidence type="ECO:0000256" key="7">
    <source>
        <dbReference type="ARBA" id="ARBA00022989"/>
    </source>
</evidence>
<dbReference type="GO" id="GO:0005886">
    <property type="term" value="C:plasma membrane"/>
    <property type="evidence" value="ECO:0007669"/>
    <property type="project" value="UniProtKB-SubCell"/>
</dbReference>
<dbReference type="Proteomes" id="UP000031366">
    <property type="component" value="Unassembled WGS sequence"/>
</dbReference>
<dbReference type="RefSeq" id="WP_039635224.1">
    <property type="nucleotide sequence ID" value="NZ_AYSO01000019.1"/>
</dbReference>
<evidence type="ECO:0000256" key="13">
    <source>
        <dbReference type="HAMAP-Rule" id="MF_01396"/>
    </source>
</evidence>
<proteinExistence type="inferred from homology"/>
<accession>A0A0C1U1V1</accession>
<comment type="function">
    <text evidence="13">Key component of the F(0) channel; it plays a direct role in translocation across the membrane. A homomeric c-ring of between 10-14 subunits forms the central stalk rotor element with the F(1) delta and epsilon subunits.</text>
</comment>
<dbReference type="Gene3D" id="1.20.20.10">
    <property type="entry name" value="F1F0 ATP synthase subunit C"/>
    <property type="match status" value="1"/>
</dbReference>
<dbReference type="InterPro" id="IPR005953">
    <property type="entry name" value="ATP_synth_csu_bac/chlpt"/>
</dbReference>
<dbReference type="EMBL" id="AYSO01000019">
    <property type="protein sequence ID" value="KIE45463.1"/>
    <property type="molecule type" value="Genomic_DNA"/>
</dbReference>
<dbReference type="SUPFAM" id="SSF81333">
    <property type="entry name" value="F1F0 ATP synthase subunit C"/>
    <property type="match status" value="1"/>
</dbReference>
<dbReference type="HAMAP" id="MF_01396">
    <property type="entry name" value="ATP_synth_c_bact"/>
    <property type="match status" value="1"/>
</dbReference>
<keyword evidence="4 13" id="KW-0138">CF(0)</keyword>
<evidence type="ECO:0000256" key="2">
    <source>
        <dbReference type="ARBA" id="ARBA00006704"/>
    </source>
</evidence>
<keyword evidence="5 13" id="KW-0812">Transmembrane</keyword>
<keyword evidence="10 13" id="KW-0472">Membrane</keyword>
<reference evidence="15 16" key="1">
    <citation type="journal article" date="2015" name="Infect. Genet. Evol.">
        <title>Genomic sequences of six botulinum neurotoxin-producing strains representing three clostridial species illustrate the mobility and diversity of botulinum neurotoxin genes.</title>
        <authorList>
            <person name="Smith T.J."/>
            <person name="Hill K.K."/>
            <person name="Xie G."/>
            <person name="Foley B.T."/>
            <person name="Williamson C.H."/>
            <person name="Foster J.T."/>
            <person name="Johnson S.L."/>
            <person name="Chertkov O."/>
            <person name="Teshima H."/>
            <person name="Gibbons H.S."/>
            <person name="Johnsky L.A."/>
            <person name="Karavis M.A."/>
            <person name="Smith L.A."/>
        </authorList>
    </citation>
    <scope>NUCLEOTIDE SEQUENCE [LARGE SCALE GENOMIC DNA]</scope>
    <source>
        <strain evidence="15 16">CDC 2741</strain>
    </source>
</reference>
<keyword evidence="15" id="KW-0378">Hydrolase</keyword>
<dbReference type="GO" id="GO:0008289">
    <property type="term" value="F:lipid binding"/>
    <property type="evidence" value="ECO:0007669"/>
    <property type="project" value="UniProtKB-KW"/>
</dbReference>
<keyword evidence="3 13" id="KW-0813">Transport</keyword>
<comment type="function">
    <text evidence="12 13">F(1)F(0) ATP synthase produces ATP from ADP in the presence of a proton or sodium gradient. F-type ATPases consist of two structural domains, F(1) containing the extramembraneous catalytic core and F(0) containing the membrane proton channel, linked together by a central stalk and a peripheral stalk. During catalysis, ATP synthesis in the catalytic domain of F(1) is coupled via a rotary mechanism of the central stalk subunits to proton translocation.</text>
</comment>
<evidence type="ECO:0000313" key="16">
    <source>
        <dbReference type="Proteomes" id="UP000031366"/>
    </source>
</evidence>
<feature type="transmembrane region" description="Helical" evidence="13">
    <location>
        <begin position="6"/>
        <end position="31"/>
    </location>
</feature>
<keyword evidence="16" id="KW-1185">Reference proteome</keyword>
<feature type="site" description="Reversibly protonated during proton transport" evidence="13">
    <location>
        <position position="64"/>
    </location>
</feature>
<dbReference type="STRING" id="29341.RSJ17_21045"/>
<dbReference type="GO" id="GO:0016787">
    <property type="term" value="F:hydrolase activity"/>
    <property type="evidence" value="ECO:0007669"/>
    <property type="project" value="UniProtKB-KW"/>
</dbReference>
<dbReference type="NCBIfam" id="TIGR01260">
    <property type="entry name" value="ATP_synt_c"/>
    <property type="match status" value="1"/>
</dbReference>
<dbReference type="GO" id="GO:0046933">
    <property type="term" value="F:proton-transporting ATP synthase activity, rotational mechanism"/>
    <property type="evidence" value="ECO:0007669"/>
    <property type="project" value="UniProtKB-UniRule"/>
</dbReference>
<dbReference type="InterPro" id="IPR035921">
    <property type="entry name" value="F/V-ATP_Csub_sf"/>
</dbReference>
<evidence type="ECO:0000256" key="6">
    <source>
        <dbReference type="ARBA" id="ARBA00022781"/>
    </source>
</evidence>